<sequence length="52" mass="6111">MFWIRPANQNDRRITDHWLPVAVTTVQRIDRPGSTYILGYLAFSSETCLTWI</sequence>
<proteinExistence type="predicted"/>
<evidence type="ECO:0000313" key="2">
    <source>
        <dbReference type="Proteomes" id="UP000828390"/>
    </source>
</evidence>
<reference evidence="1" key="1">
    <citation type="journal article" date="2019" name="bioRxiv">
        <title>The Genome of the Zebra Mussel, Dreissena polymorpha: A Resource for Invasive Species Research.</title>
        <authorList>
            <person name="McCartney M.A."/>
            <person name="Auch B."/>
            <person name="Kono T."/>
            <person name="Mallez S."/>
            <person name="Zhang Y."/>
            <person name="Obille A."/>
            <person name="Becker A."/>
            <person name="Abrahante J.E."/>
            <person name="Garbe J."/>
            <person name="Badalamenti J.P."/>
            <person name="Herman A."/>
            <person name="Mangelson H."/>
            <person name="Liachko I."/>
            <person name="Sullivan S."/>
            <person name="Sone E.D."/>
            <person name="Koren S."/>
            <person name="Silverstein K.A.T."/>
            <person name="Beckman K.B."/>
            <person name="Gohl D.M."/>
        </authorList>
    </citation>
    <scope>NUCLEOTIDE SEQUENCE</scope>
    <source>
        <strain evidence="1">Duluth1</strain>
        <tissue evidence="1">Whole animal</tissue>
    </source>
</reference>
<organism evidence="1 2">
    <name type="scientific">Dreissena polymorpha</name>
    <name type="common">Zebra mussel</name>
    <name type="synonym">Mytilus polymorpha</name>
    <dbReference type="NCBI Taxonomy" id="45954"/>
    <lineage>
        <taxon>Eukaryota</taxon>
        <taxon>Metazoa</taxon>
        <taxon>Spiralia</taxon>
        <taxon>Lophotrochozoa</taxon>
        <taxon>Mollusca</taxon>
        <taxon>Bivalvia</taxon>
        <taxon>Autobranchia</taxon>
        <taxon>Heteroconchia</taxon>
        <taxon>Euheterodonta</taxon>
        <taxon>Imparidentia</taxon>
        <taxon>Neoheterodontei</taxon>
        <taxon>Myida</taxon>
        <taxon>Dreissenoidea</taxon>
        <taxon>Dreissenidae</taxon>
        <taxon>Dreissena</taxon>
    </lineage>
</organism>
<accession>A0A9D4S6N9</accession>
<keyword evidence="2" id="KW-1185">Reference proteome</keyword>
<comment type="caution">
    <text evidence="1">The sequence shown here is derived from an EMBL/GenBank/DDBJ whole genome shotgun (WGS) entry which is preliminary data.</text>
</comment>
<evidence type="ECO:0000313" key="1">
    <source>
        <dbReference type="EMBL" id="KAH3892453.1"/>
    </source>
</evidence>
<dbReference type="Proteomes" id="UP000828390">
    <property type="component" value="Unassembled WGS sequence"/>
</dbReference>
<name>A0A9D4S6N9_DREPO</name>
<gene>
    <name evidence="1" type="ORF">DPMN_016571</name>
</gene>
<dbReference type="AlphaFoldDB" id="A0A9D4S6N9"/>
<dbReference type="EMBL" id="JAIWYP010000001">
    <property type="protein sequence ID" value="KAH3892453.1"/>
    <property type="molecule type" value="Genomic_DNA"/>
</dbReference>
<reference evidence="1" key="2">
    <citation type="submission" date="2020-11" db="EMBL/GenBank/DDBJ databases">
        <authorList>
            <person name="McCartney M.A."/>
            <person name="Auch B."/>
            <person name="Kono T."/>
            <person name="Mallez S."/>
            <person name="Becker A."/>
            <person name="Gohl D.M."/>
            <person name="Silverstein K.A.T."/>
            <person name="Koren S."/>
            <person name="Bechman K.B."/>
            <person name="Herman A."/>
            <person name="Abrahante J.E."/>
            <person name="Garbe J."/>
        </authorList>
    </citation>
    <scope>NUCLEOTIDE SEQUENCE</scope>
    <source>
        <strain evidence="1">Duluth1</strain>
        <tissue evidence="1">Whole animal</tissue>
    </source>
</reference>
<protein>
    <submittedName>
        <fullName evidence="1">Uncharacterized protein</fullName>
    </submittedName>
</protein>